<organism evidence="13 14">
    <name type="scientific">Candidatus Liberibacter europaeus</name>
    <dbReference type="NCBI Taxonomy" id="744859"/>
    <lineage>
        <taxon>Bacteria</taxon>
        <taxon>Pseudomonadati</taxon>
        <taxon>Pseudomonadota</taxon>
        <taxon>Alphaproteobacteria</taxon>
        <taxon>Hyphomicrobiales</taxon>
        <taxon>Rhizobiaceae</taxon>
        <taxon>Liberibacter</taxon>
    </lineage>
</organism>
<dbReference type="Gene3D" id="3.40.120.10">
    <property type="entry name" value="Alpha-D-Glucose-1,6-Bisphosphate, subunit A, domain 3"/>
    <property type="match status" value="3"/>
</dbReference>
<evidence type="ECO:0000256" key="5">
    <source>
        <dbReference type="ARBA" id="ARBA00022553"/>
    </source>
</evidence>
<dbReference type="InterPro" id="IPR016055">
    <property type="entry name" value="A-D-PHexomutase_a/b/a-I/II/III"/>
</dbReference>
<evidence type="ECO:0000259" key="10">
    <source>
        <dbReference type="Pfam" id="PF02878"/>
    </source>
</evidence>
<dbReference type="EC" id="5.4.2.2" evidence="4"/>
<dbReference type="PROSITE" id="PS00710">
    <property type="entry name" value="PGM_PMM"/>
    <property type="match status" value="1"/>
</dbReference>
<evidence type="ECO:0000259" key="11">
    <source>
        <dbReference type="Pfam" id="PF02879"/>
    </source>
</evidence>
<dbReference type="InterPro" id="IPR045244">
    <property type="entry name" value="PGM"/>
</dbReference>
<dbReference type="InterPro" id="IPR005846">
    <property type="entry name" value="A-D-PHexomutase_a/b/a-III"/>
</dbReference>
<evidence type="ECO:0000256" key="6">
    <source>
        <dbReference type="ARBA" id="ARBA00022723"/>
    </source>
</evidence>
<reference evidence="14" key="1">
    <citation type="submission" date="2018-02" db="EMBL/GenBank/DDBJ databases">
        <title>Genome sequence of Candidatus Liberibacter europaeus.</title>
        <authorList>
            <person name="Frampton R.A."/>
            <person name="Thompson S.M."/>
            <person name="David C."/>
            <person name="Addison S.M."/>
            <person name="Smith G.R."/>
        </authorList>
    </citation>
    <scope>NUCLEOTIDE SEQUENCE [LARGE SCALE GENOMIC DNA]</scope>
</reference>
<feature type="domain" description="Alpha-D-phosphohexomutase alpha/beta/alpha" evidence="10">
    <location>
        <begin position="13"/>
        <end position="152"/>
    </location>
</feature>
<dbReference type="GO" id="GO:0005829">
    <property type="term" value="C:cytosol"/>
    <property type="evidence" value="ECO:0007669"/>
    <property type="project" value="TreeGrafter"/>
</dbReference>
<comment type="similarity">
    <text evidence="3 9">Belongs to the phosphohexose mutase family.</text>
</comment>
<dbReference type="EMBL" id="PSQJ01000005">
    <property type="protein sequence ID" value="PTL86246.1"/>
    <property type="molecule type" value="Genomic_DNA"/>
</dbReference>
<dbReference type="Proteomes" id="UP000240811">
    <property type="component" value="Unassembled WGS sequence"/>
</dbReference>
<sequence>MLIMVPTVPYQDQKPGTSGLRKKVLVFQKEAYVENFVQSIFNTIGNCADKTLVIGGDGRFYNRIVIQKIIKMASANGFARIIVGKEGILSTPAVSHIIRKYKCHGGIILSASHNPAGPMKDFGIKYNTSNGAPASKQITEAIFAESLNIKFYKIMEADDIDIDHISTKEISGMTISIIDPIEDYVALMEKIFDFDAIRNLISFGFRIDIDCMNAVTGPYAKEILEEKLGAPAGSVRNFIPLEDFGGICPDPNLVHARDLYDKMMKDDSADFGAAFDGDGDRNMILGKGMFINPSDSLAIMVANAVLIPGYSNGLIGVARSMPTSTALDRVAEKLGLKLFETPTGWKFFSNLFDSGLITICGEESFGTGSNHSREKDGIWAILFWLNILAVRGESMSDIVYKHWATYGKNYYSRYDYHNVATSNAQELMNYLRSRVNNFVGRSFIGKKIKKADDFVYIDPIDENISDKNGIRIIFDDHSRIIYRISGTDTNNTTLRIYIDYYEPDSSQHLQDTQENLARLVEVSQQISCLRHHIGSIKPVIAS</sequence>
<dbReference type="Pfam" id="PF02880">
    <property type="entry name" value="PGM_PMM_III"/>
    <property type="match status" value="1"/>
</dbReference>
<feature type="domain" description="Alpha-D-phosphohexomutase alpha/beta/alpha" evidence="12">
    <location>
        <begin position="294"/>
        <end position="406"/>
    </location>
</feature>
<dbReference type="InterPro" id="IPR005845">
    <property type="entry name" value="A-D-PHexomutase_a/b/a-II"/>
</dbReference>
<protein>
    <recommendedName>
        <fullName evidence="4">phosphoglucomutase (alpha-D-glucose-1,6-bisphosphate-dependent)</fullName>
        <ecNumber evidence="4">5.4.2.2</ecNumber>
    </recommendedName>
</protein>
<evidence type="ECO:0000313" key="13">
    <source>
        <dbReference type="EMBL" id="PTL86246.1"/>
    </source>
</evidence>
<evidence type="ECO:0000256" key="1">
    <source>
        <dbReference type="ARBA" id="ARBA00000443"/>
    </source>
</evidence>
<evidence type="ECO:0000256" key="3">
    <source>
        <dbReference type="ARBA" id="ARBA00010231"/>
    </source>
</evidence>
<comment type="cofactor">
    <cofactor evidence="2">
        <name>Mg(2+)</name>
        <dbReference type="ChEBI" id="CHEBI:18420"/>
    </cofactor>
</comment>
<dbReference type="InterPro" id="IPR016066">
    <property type="entry name" value="A-D-PHexomutase_CS"/>
</dbReference>
<dbReference type="FunFam" id="3.40.120.10:FF:000005">
    <property type="entry name" value="Phosphoglucomutase 5"/>
    <property type="match status" value="1"/>
</dbReference>
<dbReference type="InterPro" id="IPR005844">
    <property type="entry name" value="A-D-PHexomutase_a/b/a-I"/>
</dbReference>
<dbReference type="Pfam" id="PF02879">
    <property type="entry name" value="PGM_PMM_II"/>
    <property type="match status" value="1"/>
</dbReference>
<dbReference type="FunFam" id="3.40.120.10:FF:000004">
    <property type="entry name" value="Phosphoglucomutase 5"/>
    <property type="match status" value="1"/>
</dbReference>
<dbReference type="Gene3D" id="3.30.310.50">
    <property type="entry name" value="Alpha-D-phosphohexomutase, C-terminal domain"/>
    <property type="match status" value="1"/>
</dbReference>
<gene>
    <name evidence="13" type="ORF">C4617_04355</name>
</gene>
<dbReference type="PANTHER" id="PTHR22573">
    <property type="entry name" value="PHOSPHOHEXOMUTASE FAMILY MEMBER"/>
    <property type="match status" value="1"/>
</dbReference>
<dbReference type="GO" id="GO:0000287">
    <property type="term" value="F:magnesium ion binding"/>
    <property type="evidence" value="ECO:0007669"/>
    <property type="project" value="InterPro"/>
</dbReference>
<evidence type="ECO:0000256" key="9">
    <source>
        <dbReference type="RuleBase" id="RU004326"/>
    </source>
</evidence>
<evidence type="ECO:0000256" key="2">
    <source>
        <dbReference type="ARBA" id="ARBA00001946"/>
    </source>
</evidence>
<keyword evidence="5" id="KW-0597">Phosphoprotein</keyword>
<evidence type="ECO:0000313" key="14">
    <source>
        <dbReference type="Proteomes" id="UP000240811"/>
    </source>
</evidence>
<evidence type="ECO:0000256" key="4">
    <source>
        <dbReference type="ARBA" id="ARBA00012728"/>
    </source>
</evidence>
<comment type="catalytic activity">
    <reaction evidence="1">
        <text>alpha-D-glucose 1-phosphate = alpha-D-glucose 6-phosphate</text>
        <dbReference type="Rhea" id="RHEA:23536"/>
        <dbReference type="ChEBI" id="CHEBI:58225"/>
        <dbReference type="ChEBI" id="CHEBI:58601"/>
        <dbReference type="EC" id="5.4.2.2"/>
    </reaction>
</comment>
<dbReference type="Pfam" id="PF02878">
    <property type="entry name" value="PGM_PMM_I"/>
    <property type="match status" value="1"/>
</dbReference>
<dbReference type="PRINTS" id="PR00509">
    <property type="entry name" value="PGMPMM"/>
</dbReference>
<evidence type="ECO:0000256" key="8">
    <source>
        <dbReference type="ARBA" id="ARBA00023235"/>
    </source>
</evidence>
<name>A0A2T4VWU2_9HYPH</name>
<dbReference type="SUPFAM" id="SSF53738">
    <property type="entry name" value="Phosphoglucomutase, first 3 domains"/>
    <property type="match status" value="3"/>
</dbReference>
<dbReference type="AlphaFoldDB" id="A0A2T4VWU2"/>
<dbReference type="Pfam" id="PF24947">
    <property type="entry name" value="PGM1_C_vert_fung"/>
    <property type="match status" value="1"/>
</dbReference>
<dbReference type="SUPFAM" id="SSF55957">
    <property type="entry name" value="Phosphoglucomutase, C-terminal domain"/>
    <property type="match status" value="1"/>
</dbReference>
<dbReference type="GO" id="GO:0005975">
    <property type="term" value="P:carbohydrate metabolic process"/>
    <property type="evidence" value="ECO:0007669"/>
    <property type="project" value="InterPro"/>
</dbReference>
<keyword evidence="8" id="KW-0413">Isomerase</keyword>
<accession>A0A2T4VWU2</accession>
<evidence type="ECO:0000256" key="7">
    <source>
        <dbReference type="ARBA" id="ARBA00022842"/>
    </source>
</evidence>
<keyword evidence="7 9" id="KW-0460">Magnesium</keyword>
<comment type="caution">
    <text evidence="13">The sequence shown here is derived from an EMBL/GenBank/DDBJ whole genome shotgun (WGS) entry which is preliminary data.</text>
</comment>
<dbReference type="InterPro" id="IPR005841">
    <property type="entry name" value="Alpha-D-phosphohexomutase_SF"/>
</dbReference>
<dbReference type="FunFam" id="3.30.310.50:FF:000002">
    <property type="entry name" value="Phosphoglucomutase 5"/>
    <property type="match status" value="1"/>
</dbReference>
<dbReference type="GO" id="GO:0004614">
    <property type="term" value="F:phosphoglucomutase activity"/>
    <property type="evidence" value="ECO:0007669"/>
    <property type="project" value="UniProtKB-EC"/>
</dbReference>
<dbReference type="NCBIfam" id="NF005737">
    <property type="entry name" value="PRK07564.1-1"/>
    <property type="match status" value="1"/>
</dbReference>
<evidence type="ECO:0000259" key="12">
    <source>
        <dbReference type="Pfam" id="PF02880"/>
    </source>
</evidence>
<keyword evidence="6 9" id="KW-0479">Metal-binding</keyword>
<dbReference type="PANTHER" id="PTHR22573:SF2">
    <property type="entry name" value="PHOSPHOGLUCOMUTASE"/>
    <property type="match status" value="1"/>
</dbReference>
<proteinExistence type="inferred from homology"/>
<dbReference type="InterPro" id="IPR036900">
    <property type="entry name" value="A-D-PHexomutase_C_sf"/>
</dbReference>
<feature type="domain" description="Alpha-D-phosphohexomutase alpha/beta/alpha" evidence="11">
    <location>
        <begin position="183"/>
        <end position="285"/>
    </location>
</feature>